<keyword evidence="3" id="KW-0472">Membrane</keyword>
<dbReference type="InterPro" id="IPR000073">
    <property type="entry name" value="AB_hydrolase_1"/>
</dbReference>
<sequence length="368" mass="41501">MAGVQSLIKWLVKYVLAWLLAPFLMLFSTLAFVLRVFRTPAILSYRVRKTPPAVLQDSALGTHEYARVGSSQLRLHYVASSGDRDKPLMVCLHGFPEFWYSFRHQLKAFGKDYRVLSVDMRGFGDSDKPPAAMEYKVDKMAGDIVDLIEALGYRSCTLVANDGGAVIAGQVATDRPDLVEKLVLMNGPVSLSAVATYTRSHPKQMLKFWYNFFFQLPYLPEMYFGFNDLKRLDHLFRSKRMGCRNKDAFTDEDLEAYKYAFSQPGALKAVINFYRANGSSGAASLLWNVGKEWLSGHHPPAEPITAIRCPSLMIWGDQDGVLDTDLAREMAGRVQGMKLEIIEGASHFVQQDFPDTVNRLMTEFLNKP</sequence>
<gene>
    <name evidence="5" type="primary">EPHX4</name>
    <name evidence="5" type="ORF">BLAG_LOCUS21905</name>
</gene>
<dbReference type="GO" id="GO:0004301">
    <property type="term" value="F:epoxide hydrolase activity"/>
    <property type="evidence" value="ECO:0007669"/>
    <property type="project" value="UniProtKB-ARBA"/>
</dbReference>
<evidence type="ECO:0000313" key="5">
    <source>
        <dbReference type="EMBL" id="CAH1269177.1"/>
    </source>
</evidence>
<feature type="domain" description="AB hydrolase-1" evidence="4">
    <location>
        <begin position="87"/>
        <end position="351"/>
    </location>
</feature>
<keyword evidence="1" id="KW-0378">Hydrolase</keyword>
<accession>A0A8K0EZT0</accession>
<dbReference type="Gene3D" id="3.40.50.1820">
    <property type="entry name" value="alpha/beta hydrolase"/>
    <property type="match status" value="1"/>
</dbReference>
<dbReference type="OrthoDB" id="408373at2759"/>
<dbReference type="InterPro" id="IPR029058">
    <property type="entry name" value="AB_hydrolase_fold"/>
</dbReference>
<dbReference type="AlphaFoldDB" id="A0A8K0EZT0"/>
<dbReference type="Pfam" id="PF00561">
    <property type="entry name" value="Abhydrolase_1"/>
    <property type="match status" value="1"/>
</dbReference>
<dbReference type="PANTHER" id="PTHR43329">
    <property type="entry name" value="EPOXIDE HYDROLASE"/>
    <property type="match status" value="1"/>
</dbReference>
<dbReference type="PRINTS" id="PR00111">
    <property type="entry name" value="ABHYDROLASE"/>
</dbReference>
<evidence type="ECO:0000256" key="3">
    <source>
        <dbReference type="SAM" id="Phobius"/>
    </source>
</evidence>
<dbReference type="SUPFAM" id="SSF53474">
    <property type="entry name" value="alpha/beta-Hydrolases"/>
    <property type="match status" value="1"/>
</dbReference>
<keyword evidence="3" id="KW-1133">Transmembrane helix</keyword>
<comment type="similarity">
    <text evidence="2">Belongs to the AB hydrolase superfamily. Epoxide hydrolase family.</text>
</comment>
<evidence type="ECO:0000256" key="1">
    <source>
        <dbReference type="ARBA" id="ARBA00022801"/>
    </source>
</evidence>
<dbReference type="PRINTS" id="PR00412">
    <property type="entry name" value="EPOXHYDRLASE"/>
</dbReference>
<feature type="transmembrane region" description="Helical" evidence="3">
    <location>
        <begin position="15"/>
        <end position="37"/>
    </location>
</feature>
<evidence type="ECO:0000256" key="2">
    <source>
        <dbReference type="ARBA" id="ARBA00038334"/>
    </source>
</evidence>
<proteinExistence type="inferred from homology"/>
<dbReference type="EMBL" id="OV696692">
    <property type="protein sequence ID" value="CAH1269177.1"/>
    <property type="molecule type" value="Genomic_DNA"/>
</dbReference>
<evidence type="ECO:0000313" key="6">
    <source>
        <dbReference type="Proteomes" id="UP000838412"/>
    </source>
</evidence>
<name>A0A8K0EZT0_BRALA</name>
<dbReference type="Proteomes" id="UP000838412">
    <property type="component" value="Chromosome 7"/>
</dbReference>
<protein>
    <submittedName>
        <fullName evidence="5">EPHX4 protein</fullName>
    </submittedName>
</protein>
<keyword evidence="6" id="KW-1185">Reference proteome</keyword>
<evidence type="ECO:0000259" key="4">
    <source>
        <dbReference type="Pfam" id="PF00561"/>
    </source>
</evidence>
<dbReference type="InterPro" id="IPR000639">
    <property type="entry name" value="Epox_hydrolase-like"/>
</dbReference>
<keyword evidence="3" id="KW-0812">Transmembrane</keyword>
<organism evidence="5 6">
    <name type="scientific">Branchiostoma lanceolatum</name>
    <name type="common">Common lancelet</name>
    <name type="synonym">Amphioxus lanceolatum</name>
    <dbReference type="NCBI Taxonomy" id="7740"/>
    <lineage>
        <taxon>Eukaryota</taxon>
        <taxon>Metazoa</taxon>
        <taxon>Chordata</taxon>
        <taxon>Cephalochordata</taxon>
        <taxon>Leptocardii</taxon>
        <taxon>Amphioxiformes</taxon>
        <taxon>Branchiostomatidae</taxon>
        <taxon>Branchiostoma</taxon>
    </lineage>
</organism>
<reference evidence="5" key="1">
    <citation type="submission" date="2022-01" db="EMBL/GenBank/DDBJ databases">
        <authorList>
            <person name="Braso-Vives M."/>
        </authorList>
    </citation>
    <scope>NUCLEOTIDE SEQUENCE</scope>
</reference>